<reference evidence="3 4" key="1">
    <citation type="journal article" date="2016" name="Nat. Commun.">
        <title>Thousands of microbial genomes shed light on interconnected biogeochemical processes in an aquifer system.</title>
        <authorList>
            <person name="Anantharaman K."/>
            <person name="Brown C.T."/>
            <person name="Hug L.A."/>
            <person name="Sharon I."/>
            <person name="Castelle C.J."/>
            <person name="Probst A.J."/>
            <person name="Thomas B.C."/>
            <person name="Singh A."/>
            <person name="Wilkins M.J."/>
            <person name="Karaoz U."/>
            <person name="Brodie E.L."/>
            <person name="Williams K.H."/>
            <person name="Hubbard S.S."/>
            <person name="Banfield J.F."/>
        </authorList>
    </citation>
    <scope>NUCLEOTIDE SEQUENCE [LARGE SCALE GENOMIC DNA]</scope>
</reference>
<evidence type="ECO:0000256" key="1">
    <source>
        <dbReference type="SAM" id="Coils"/>
    </source>
</evidence>
<evidence type="ECO:0000313" key="3">
    <source>
        <dbReference type="EMBL" id="OGC70019.1"/>
    </source>
</evidence>
<organism evidence="3 4">
    <name type="scientific">candidate division WWE3 bacterium RIFOXYC1_FULL_39_7</name>
    <dbReference type="NCBI Taxonomy" id="1802643"/>
    <lineage>
        <taxon>Bacteria</taxon>
        <taxon>Katanobacteria</taxon>
    </lineage>
</organism>
<sequence length="280" mass="31437">MPHAQQTNLDRINHIRKTLESHHENVVDQFQKKHSQTIKFAKKHSMAIAGAAVLTAAVIGAGHVYAVEHAKQKQQQAAVNLQSFMDQIKELLQNKHKLNAEEEKIIADALSKKFGLKLKESLDGNRLNEIFGYVGAEQHLRRWSGDSLAAHDLQQSGMAPLQGSFKDFDNEEQEKYYVAVQLHELPNWDKQWPTLKPWYRYRKVFVYNPANQRGIVAVIGDSGPSKFTGKTFGGSPEVMDYLQMKDGAQKGKAIVLFLDDSENKIALGPADPASSYLVSK</sequence>
<keyword evidence="2" id="KW-1133">Transmembrane helix</keyword>
<comment type="caution">
    <text evidence="3">The sequence shown here is derived from an EMBL/GenBank/DDBJ whole genome shotgun (WGS) entry which is preliminary data.</text>
</comment>
<feature type="coiled-coil region" evidence="1">
    <location>
        <begin position="81"/>
        <end position="108"/>
    </location>
</feature>
<dbReference type="Proteomes" id="UP000179113">
    <property type="component" value="Unassembled WGS sequence"/>
</dbReference>
<evidence type="ECO:0000256" key="2">
    <source>
        <dbReference type="SAM" id="Phobius"/>
    </source>
</evidence>
<dbReference type="EMBL" id="MEWA01000011">
    <property type="protein sequence ID" value="OGC70019.1"/>
    <property type="molecule type" value="Genomic_DNA"/>
</dbReference>
<accession>A0A1F4WKV6</accession>
<protein>
    <submittedName>
        <fullName evidence="3">Uncharacterized protein</fullName>
    </submittedName>
</protein>
<keyword evidence="1" id="KW-0175">Coiled coil</keyword>
<keyword evidence="2" id="KW-0472">Membrane</keyword>
<gene>
    <name evidence="3" type="ORF">A2415_01515</name>
</gene>
<feature type="transmembrane region" description="Helical" evidence="2">
    <location>
        <begin position="46"/>
        <end position="66"/>
    </location>
</feature>
<dbReference type="AlphaFoldDB" id="A0A1F4WKV6"/>
<name>A0A1F4WKV6_UNCKA</name>
<evidence type="ECO:0000313" key="4">
    <source>
        <dbReference type="Proteomes" id="UP000179113"/>
    </source>
</evidence>
<keyword evidence="2" id="KW-0812">Transmembrane</keyword>
<proteinExistence type="predicted"/>